<dbReference type="EMBL" id="MRZV01000032">
    <property type="protein sequence ID" value="PIK61429.1"/>
    <property type="molecule type" value="Genomic_DNA"/>
</dbReference>
<dbReference type="GO" id="GO:0009887">
    <property type="term" value="P:animal organ morphogenesis"/>
    <property type="evidence" value="ECO:0007669"/>
    <property type="project" value="TreeGrafter"/>
</dbReference>
<evidence type="ECO:0000256" key="5">
    <source>
        <dbReference type="ARBA" id="ARBA00022771"/>
    </source>
</evidence>
<feature type="region of interest" description="Disordered" evidence="10">
    <location>
        <begin position="1"/>
        <end position="57"/>
    </location>
</feature>
<dbReference type="GO" id="GO:0035517">
    <property type="term" value="C:PR-DUB complex"/>
    <property type="evidence" value="ECO:0007669"/>
    <property type="project" value="TreeGrafter"/>
</dbReference>
<dbReference type="Proteomes" id="UP000230750">
    <property type="component" value="Unassembled WGS sequence"/>
</dbReference>
<evidence type="ECO:0000256" key="10">
    <source>
        <dbReference type="SAM" id="MobiDB-lite"/>
    </source>
</evidence>
<sequence length="895" mass="97268">MLEFPDGKRLPGSHSRHHSKDRSKLAINGDESSIPRRKSERVLRPKYHHHHKHHRRKAVRIILKPLKPPEGETNGQKEDFFGNSRRPQTISEILASLHGKQPRRRLPKRNRKLSLKGLERRSLSVDLETPDSKLVHVNPKNLINKHTFNSLPLQHQYKLLRLLPEVDTVKTPDSNLRLRAAALDNEFFAKACSQWRTRLKNGEFTPEMQARLQQELMKERSKVDPWKRANFEPFWGQSYVNPLANLHATLLSSPPKKSTRRSAPVVHCESRTSTKHSVSEQPPKQAVAARQESVKKEKGPRSPGIPPLPPPTPPGQMEVKPERHGKIILKLNLKEVKAAAAAAQNAKHLKMNSPKKSKQRNDYVCSKLLTDIANATQKEKGFVEKQRSGAITGILNTGRILPSLNLKRPGEALLPRGRGDVPLEKRIKQESEEPPTSLGRGLQRPLGSPQSSIVSARTVAQVKGTGMKQGQTRTLAQIKTQMLAKVQAAHGQTKTLAQIKAQTSAKLQQRSPPERTARPYGHVPTILGRGRPHNLTQLKSIVPTNATAVSALLNNQLGDLSSVTALVTNQSGEISGRTNQVVAVAVSSEKPPHQTVKPIIIKAQPGMSLVIVSQPNVNSQSRTVTTSKVELISSTSANVAKSRSHLPNVVSSSALNCISTTQVNSLVAANRAASIGLAATPSISSMRPSVNSERKTIRPSQVESTQVVKVYAVDPSKPNFVRITEQTGLGQAQVTMHSLSSKEHPANSLMNKTTFATAPGLSAKTTMVQLVPTVTSNQLKHSSSNSSSLSSHPPPTIVSSSKPLFSTAGGQGAQANLFLSSASPSPVKSIKSTSANQIVAANVTSSKDPTDTKNGPSVDCSSCKLKGLVSCKGCGAFCHHDCINSSNLCVSCLIR</sequence>
<dbReference type="GO" id="GO:0045944">
    <property type="term" value="P:positive regulation of transcription by RNA polymerase II"/>
    <property type="evidence" value="ECO:0007669"/>
    <property type="project" value="TreeGrafter"/>
</dbReference>
<keyword evidence="4" id="KW-0479">Metal-binding</keyword>
<gene>
    <name evidence="12" type="ORF">BSL78_01650</name>
</gene>
<evidence type="ECO:0000313" key="12">
    <source>
        <dbReference type="EMBL" id="PIK61429.1"/>
    </source>
</evidence>
<evidence type="ECO:0000313" key="13">
    <source>
        <dbReference type="Proteomes" id="UP000230750"/>
    </source>
</evidence>
<comment type="similarity">
    <text evidence="2">Belongs to the Asx family.</text>
</comment>
<dbReference type="PANTHER" id="PTHR13578">
    <property type="entry name" value="ADDITIONAL SEX COMBS LIKE PROTEIN ASXL"/>
    <property type="match status" value="1"/>
</dbReference>
<feature type="compositionally biased region" description="Basic residues" evidence="10">
    <location>
        <begin position="35"/>
        <end position="57"/>
    </location>
</feature>
<feature type="compositionally biased region" description="Polar residues" evidence="10">
    <location>
        <begin position="497"/>
        <end position="511"/>
    </location>
</feature>
<dbReference type="Pfam" id="PF13922">
    <property type="entry name" value="PHD_3"/>
    <property type="match status" value="1"/>
</dbReference>
<feature type="region of interest" description="Disordered" evidence="10">
    <location>
        <begin position="777"/>
        <end position="804"/>
    </location>
</feature>
<protein>
    <submittedName>
        <fullName evidence="12">Putative Polycomb group protein ASXL2 isoform X8</fullName>
    </submittedName>
</protein>
<evidence type="ECO:0000256" key="3">
    <source>
        <dbReference type="ARBA" id="ARBA00022491"/>
    </source>
</evidence>
<keyword evidence="13" id="KW-1185">Reference proteome</keyword>
<name>A0A2G8LMF4_STIJA</name>
<feature type="region of interest" description="Disordered" evidence="10">
    <location>
        <begin position="497"/>
        <end position="525"/>
    </location>
</feature>
<keyword evidence="6" id="KW-0862">Zinc</keyword>
<evidence type="ECO:0000256" key="9">
    <source>
        <dbReference type="ARBA" id="ARBA00023242"/>
    </source>
</evidence>
<comment type="subcellular location">
    <subcellularLocation>
        <location evidence="1">Nucleus</location>
    </subcellularLocation>
</comment>
<feature type="compositionally biased region" description="Low complexity" evidence="10">
    <location>
        <begin position="777"/>
        <end position="791"/>
    </location>
</feature>
<evidence type="ECO:0000256" key="7">
    <source>
        <dbReference type="ARBA" id="ARBA00023015"/>
    </source>
</evidence>
<dbReference type="PANTHER" id="PTHR13578:SF20">
    <property type="entry name" value="POLYCOMB PROTEIN ASX"/>
    <property type="match status" value="1"/>
</dbReference>
<dbReference type="GO" id="GO:0003677">
    <property type="term" value="F:DNA binding"/>
    <property type="evidence" value="ECO:0007669"/>
    <property type="project" value="InterPro"/>
</dbReference>
<organism evidence="12 13">
    <name type="scientific">Stichopus japonicus</name>
    <name type="common">Sea cucumber</name>
    <dbReference type="NCBI Taxonomy" id="307972"/>
    <lineage>
        <taxon>Eukaryota</taxon>
        <taxon>Metazoa</taxon>
        <taxon>Echinodermata</taxon>
        <taxon>Eleutherozoa</taxon>
        <taxon>Echinozoa</taxon>
        <taxon>Holothuroidea</taxon>
        <taxon>Aspidochirotacea</taxon>
        <taxon>Aspidochirotida</taxon>
        <taxon>Stichopodidae</taxon>
        <taxon>Apostichopus</taxon>
    </lineage>
</organism>
<dbReference type="STRING" id="307972.A0A2G8LMF4"/>
<reference evidence="12 13" key="1">
    <citation type="journal article" date="2017" name="PLoS Biol.">
        <title>The sea cucumber genome provides insights into morphological evolution and visceral regeneration.</title>
        <authorList>
            <person name="Zhang X."/>
            <person name="Sun L."/>
            <person name="Yuan J."/>
            <person name="Sun Y."/>
            <person name="Gao Y."/>
            <person name="Zhang L."/>
            <person name="Li S."/>
            <person name="Dai H."/>
            <person name="Hamel J.F."/>
            <person name="Liu C."/>
            <person name="Yu Y."/>
            <person name="Liu S."/>
            <person name="Lin W."/>
            <person name="Guo K."/>
            <person name="Jin S."/>
            <person name="Xu P."/>
            <person name="Storey K.B."/>
            <person name="Huan P."/>
            <person name="Zhang T."/>
            <person name="Zhou Y."/>
            <person name="Zhang J."/>
            <person name="Lin C."/>
            <person name="Li X."/>
            <person name="Xing L."/>
            <person name="Huo D."/>
            <person name="Sun M."/>
            <person name="Wang L."/>
            <person name="Mercier A."/>
            <person name="Li F."/>
            <person name="Yang H."/>
            <person name="Xiang J."/>
        </authorList>
    </citation>
    <scope>NUCLEOTIDE SEQUENCE [LARGE SCALE GENOMIC DNA]</scope>
    <source>
        <strain evidence="12">Shaxun</strain>
        <tissue evidence="12">Muscle</tissue>
    </source>
</reference>
<keyword evidence="5" id="KW-0863">Zinc-finger</keyword>
<feature type="region of interest" description="Disordered" evidence="10">
    <location>
        <begin position="410"/>
        <end position="454"/>
    </location>
</feature>
<evidence type="ECO:0000256" key="4">
    <source>
        <dbReference type="ARBA" id="ARBA00022723"/>
    </source>
</evidence>
<feature type="compositionally biased region" description="Basic and acidic residues" evidence="10">
    <location>
        <begin position="417"/>
        <end position="431"/>
    </location>
</feature>
<dbReference type="Pfam" id="PF13919">
    <property type="entry name" value="ASXH"/>
    <property type="match status" value="1"/>
</dbReference>
<keyword evidence="9" id="KW-0539">Nucleus</keyword>
<dbReference type="GO" id="GO:0003682">
    <property type="term" value="F:chromatin binding"/>
    <property type="evidence" value="ECO:0007669"/>
    <property type="project" value="TreeGrafter"/>
</dbReference>
<evidence type="ECO:0000256" key="6">
    <source>
        <dbReference type="ARBA" id="ARBA00022833"/>
    </source>
</evidence>
<dbReference type="PROSITE" id="PS51916">
    <property type="entry name" value="DEUBAD"/>
    <property type="match status" value="1"/>
</dbReference>
<comment type="caution">
    <text evidence="12">The sequence shown here is derived from an EMBL/GenBank/DDBJ whole genome shotgun (WGS) entry which is preliminary data.</text>
</comment>
<evidence type="ECO:0000256" key="1">
    <source>
        <dbReference type="ARBA" id="ARBA00004123"/>
    </source>
</evidence>
<dbReference type="AlphaFoldDB" id="A0A2G8LMF4"/>
<evidence type="ECO:0000256" key="2">
    <source>
        <dbReference type="ARBA" id="ARBA00006391"/>
    </source>
</evidence>
<proteinExistence type="inferred from homology"/>
<dbReference type="OrthoDB" id="9348951at2759"/>
<feature type="region of interest" description="Disordered" evidence="10">
    <location>
        <begin position="251"/>
        <end position="319"/>
    </location>
</feature>
<keyword evidence="3" id="KW-0678">Repressor</keyword>
<keyword evidence="7" id="KW-0805">Transcription regulation</keyword>
<accession>A0A2G8LMF4</accession>
<dbReference type="InterPro" id="IPR026905">
    <property type="entry name" value="ASX-like_PHD"/>
</dbReference>
<evidence type="ECO:0000256" key="8">
    <source>
        <dbReference type="ARBA" id="ARBA00023163"/>
    </source>
</evidence>
<feature type="compositionally biased region" description="Pro residues" evidence="10">
    <location>
        <begin position="303"/>
        <end position="314"/>
    </location>
</feature>
<dbReference type="GO" id="GO:0008270">
    <property type="term" value="F:zinc ion binding"/>
    <property type="evidence" value="ECO:0007669"/>
    <property type="project" value="UniProtKB-KW"/>
</dbReference>
<dbReference type="InterPro" id="IPR024811">
    <property type="entry name" value="ASX/ASX-like"/>
</dbReference>
<dbReference type="InterPro" id="IPR044867">
    <property type="entry name" value="DEUBAD_dom"/>
</dbReference>
<feature type="domain" description="DEUBAD" evidence="11">
    <location>
        <begin position="130"/>
        <end position="240"/>
    </location>
</feature>
<dbReference type="InterPro" id="IPR028020">
    <property type="entry name" value="ASX_DEUBAD_dom"/>
</dbReference>
<keyword evidence="8" id="KW-0804">Transcription</keyword>
<evidence type="ECO:0000259" key="11">
    <source>
        <dbReference type="PROSITE" id="PS51916"/>
    </source>
</evidence>